<gene>
    <name evidence="4" type="primary">yvcK</name>
    <name evidence="4" type="ORF">WDZ17_05620</name>
</gene>
<accession>A0ABU8RI68</accession>
<evidence type="ECO:0000256" key="2">
    <source>
        <dbReference type="HAMAP-Rule" id="MF_00973"/>
    </source>
</evidence>
<dbReference type="EMBL" id="JBBIAA010000003">
    <property type="protein sequence ID" value="MEJ5944770.1"/>
    <property type="molecule type" value="Genomic_DNA"/>
</dbReference>
<comment type="similarity">
    <text evidence="2">Belongs to the gluconeogenesis factor family.</text>
</comment>
<dbReference type="HAMAP" id="MF_00973">
    <property type="entry name" value="Gluconeogen_factor"/>
    <property type="match status" value="1"/>
</dbReference>
<evidence type="ECO:0000313" key="5">
    <source>
        <dbReference type="Proteomes" id="UP001387100"/>
    </source>
</evidence>
<evidence type="ECO:0000256" key="1">
    <source>
        <dbReference type="ARBA" id="ARBA00022490"/>
    </source>
</evidence>
<dbReference type="Proteomes" id="UP001387100">
    <property type="component" value="Unassembled WGS sequence"/>
</dbReference>
<keyword evidence="5" id="KW-1185">Reference proteome</keyword>
<dbReference type="Pfam" id="PF01933">
    <property type="entry name" value="CofD"/>
    <property type="match status" value="1"/>
</dbReference>
<comment type="caution">
    <text evidence="4">The sequence shown here is derived from an EMBL/GenBank/DDBJ whole genome shotgun (WGS) entry which is preliminary data.</text>
</comment>
<proteinExistence type="inferred from homology"/>
<dbReference type="NCBIfam" id="TIGR01826">
    <property type="entry name" value="CofD_related"/>
    <property type="match status" value="1"/>
</dbReference>
<feature type="compositionally biased region" description="Low complexity" evidence="3">
    <location>
        <begin position="341"/>
        <end position="352"/>
    </location>
</feature>
<sequence length="365" mass="37312">MRPPTAPATGALPAAPPAAGRVPGEGVTASPSVVALGGGHGLSASLTALRHLTEHLTAVVTVADDGGSSGRLREELGVLPPGDLRMALAALCDDADWGSTWRDVVQHRFSGRGDLRGHSVGNLLIVALWELLGDTVAGLDWIAHLLGARGRVLPMSLVPLVVEGDVAPPDGGAARVVRGQVALATATGRIGDVRLDPASPPACPEAVEAVLEADWVVLGPGSWFTSVMPHLCVPELAEALTGTRARRCVVLNLTSSQAETAGLTPADHLAALARHAPDLRLDAVVADPRSVGVEAAEALSAVCADLGAQLVLRHVARSSAAEVHDPLRLAAAFRDAFEGAEPAGHRGAAAPPGDRRGGARMGAWH</sequence>
<dbReference type="CDD" id="cd07187">
    <property type="entry name" value="YvcK_like"/>
    <property type="match status" value="1"/>
</dbReference>
<comment type="function">
    <text evidence="2">Required for morphogenesis under gluconeogenic growth conditions.</text>
</comment>
<protein>
    <recommendedName>
        <fullName evidence="2">Putative gluconeogenesis factor</fullName>
    </recommendedName>
</protein>
<name>A0ABU8RI68_9ACTN</name>
<comment type="subcellular location">
    <subcellularLocation>
        <location evidence="2">Cytoplasm</location>
    </subcellularLocation>
</comment>
<evidence type="ECO:0000256" key="3">
    <source>
        <dbReference type="SAM" id="MobiDB-lite"/>
    </source>
</evidence>
<keyword evidence="1 2" id="KW-0963">Cytoplasm</keyword>
<dbReference type="SUPFAM" id="SSF142338">
    <property type="entry name" value="CofD-like"/>
    <property type="match status" value="1"/>
</dbReference>
<feature type="compositionally biased region" description="Low complexity" evidence="3">
    <location>
        <begin position="7"/>
        <end position="20"/>
    </location>
</feature>
<organism evidence="4 5">
    <name type="scientific">Pseudokineococcus basanitobsidens</name>
    <dbReference type="NCBI Taxonomy" id="1926649"/>
    <lineage>
        <taxon>Bacteria</taxon>
        <taxon>Bacillati</taxon>
        <taxon>Actinomycetota</taxon>
        <taxon>Actinomycetes</taxon>
        <taxon>Kineosporiales</taxon>
        <taxon>Kineosporiaceae</taxon>
        <taxon>Pseudokineococcus</taxon>
    </lineage>
</organism>
<dbReference type="PANTHER" id="PTHR30135:SF3">
    <property type="entry name" value="GLUCONEOGENESIS FACTOR-RELATED"/>
    <property type="match status" value="1"/>
</dbReference>
<dbReference type="Gene3D" id="3.40.50.10680">
    <property type="entry name" value="CofD-like domains"/>
    <property type="match status" value="1"/>
</dbReference>
<evidence type="ECO:0000313" key="4">
    <source>
        <dbReference type="EMBL" id="MEJ5944770.1"/>
    </source>
</evidence>
<reference evidence="4 5" key="1">
    <citation type="journal article" date="2017" name="Int. J. Syst. Evol. Microbiol.">
        <title>Pseudokineococcus basanitobsidens sp. nov., isolated from volcanic rock.</title>
        <authorList>
            <person name="Lee D.W."/>
            <person name="Park M.Y."/>
            <person name="Kim J.J."/>
            <person name="Kim B.S."/>
        </authorList>
    </citation>
    <scope>NUCLEOTIDE SEQUENCE [LARGE SCALE GENOMIC DNA]</scope>
    <source>
        <strain evidence="4 5">DSM 103726</strain>
    </source>
</reference>
<feature type="region of interest" description="Disordered" evidence="3">
    <location>
        <begin position="1"/>
        <end position="25"/>
    </location>
</feature>
<dbReference type="InterPro" id="IPR002882">
    <property type="entry name" value="CofD"/>
</dbReference>
<dbReference type="InterPro" id="IPR038136">
    <property type="entry name" value="CofD-like_dom_sf"/>
</dbReference>
<feature type="region of interest" description="Disordered" evidence="3">
    <location>
        <begin position="341"/>
        <end position="365"/>
    </location>
</feature>
<dbReference type="InterPro" id="IPR010119">
    <property type="entry name" value="Gluconeogen_factor"/>
</dbReference>
<dbReference type="PANTHER" id="PTHR30135">
    <property type="entry name" value="UNCHARACTERIZED PROTEIN YVCK-RELATED"/>
    <property type="match status" value="1"/>
</dbReference>